<reference evidence="2 3" key="1">
    <citation type="submission" date="2022-01" db="EMBL/GenBank/DDBJ databases">
        <authorList>
            <person name="Huang Y."/>
        </authorList>
    </citation>
    <scope>NUCLEOTIDE SEQUENCE [LARGE SCALE GENOMIC DNA]</scope>
    <source>
        <strain evidence="2 3">HY366</strain>
    </source>
</reference>
<comment type="caution">
    <text evidence="2">The sequence shown here is derived from an EMBL/GenBank/DDBJ whole genome shotgun (WGS) entry which is preliminary data.</text>
</comment>
<feature type="region of interest" description="Disordered" evidence="1">
    <location>
        <begin position="32"/>
        <end position="65"/>
    </location>
</feature>
<proteinExistence type="predicted"/>
<name>A0ABS9IT16_9ACTN</name>
<evidence type="ECO:0000256" key="1">
    <source>
        <dbReference type="SAM" id="MobiDB-lite"/>
    </source>
</evidence>
<dbReference type="EMBL" id="JAKKOR010000007">
    <property type="protein sequence ID" value="MCF8588671.1"/>
    <property type="molecule type" value="Genomic_DNA"/>
</dbReference>
<keyword evidence="3" id="KW-1185">Reference proteome</keyword>
<accession>A0ABS9IT16</accession>
<evidence type="ECO:0000313" key="3">
    <source>
        <dbReference type="Proteomes" id="UP001200110"/>
    </source>
</evidence>
<evidence type="ECO:0000313" key="2">
    <source>
        <dbReference type="EMBL" id="MCF8588671.1"/>
    </source>
</evidence>
<gene>
    <name evidence="2" type="ORF">L5G33_09360</name>
</gene>
<feature type="compositionally biased region" description="Basic and acidic residues" evidence="1">
    <location>
        <begin position="35"/>
        <end position="45"/>
    </location>
</feature>
<evidence type="ECO:0008006" key="4">
    <source>
        <dbReference type="Google" id="ProtNLM"/>
    </source>
</evidence>
<dbReference type="Proteomes" id="UP001200110">
    <property type="component" value="Unassembled WGS sequence"/>
</dbReference>
<organism evidence="2 3">
    <name type="scientific">Gordonia liuliyuniae</name>
    <dbReference type="NCBI Taxonomy" id="2911517"/>
    <lineage>
        <taxon>Bacteria</taxon>
        <taxon>Bacillati</taxon>
        <taxon>Actinomycetota</taxon>
        <taxon>Actinomycetes</taxon>
        <taxon>Mycobacteriales</taxon>
        <taxon>Gordoniaceae</taxon>
        <taxon>Gordonia</taxon>
    </lineage>
</organism>
<sequence length="65" mass="6973">MSEFIDKIKHKAEEFTAAIDNELTVLEGAGGDDVFAEHDGEDGAQKESAQNELAQEPAQKEPGDA</sequence>
<dbReference type="RefSeq" id="WP_236997910.1">
    <property type="nucleotide sequence ID" value="NZ_JAKKOR010000007.1"/>
</dbReference>
<protein>
    <recommendedName>
        <fullName evidence="4">MT0933-like antitoxin protein</fullName>
    </recommendedName>
</protein>